<dbReference type="AlphaFoldDB" id="A0A448X144"/>
<sequence>MASSPFSPARPIPVYTREMFPITLSLTSAHRNPRIFLSRPLDRINLLSFEDLRKELAAYPNCGRVTELGISKEVSERKYKYDFRIYFVESSNSSMYLFKILIELEFSSRRSNRFPFFP</sequence>
<accession>A0A448X144</accession>
<keyword evidence="2" id="KW-1185">Reference proteome</keyword>
<dbReference type="Proteomes" id="UP000784294">
    <property type="component" value="Unassembled WGS sequence"/>
</dbReference>
<comment type="caution">
    <text evidence="1">The sequence shown here is derived from an EMBL/GenBank/DDBJ whole genome shotgun (WGS) entry which is preliminary data.</text>
</comment>
<evidence type="ECO:0000313" key="1">
    <source>
        <dbReference type="EMBL" id="VEL25475.1"/>
    </source>
</evidence>
<evidence type="ECO:0000313" key="2">
    <source>
        <dbReference type="Proteomes" id="UP000784294"/>
    </source>
</evidence>
<dbReference type="EMBL" id="CAAALY010074174">
    <property type="protein sequence ID" value="VEL25475.1"/>
    <property type="molecule type" value="Genomic_DNA"/>
</dbReference>
<reference evidence="1" key="1">
    <citation type="submission" date="2018-11" db="EMBL/GenBank/DDBJ databases">
        <authorList>
            <consortium name="Pathogen Informatics"/>
        </authorList>
    </citation>
    <scope>NUCLEOTIDE SEQUENCE</scope>
</reference>
<protein>
    <submittedName>
        <fullName evidence="1">Uncharacterized protein</fullName>
    </submittedName>
</protein>
<organism evidence="1 2">
    <name type="scientific">Protopolystoma xenopodis</name>
    <dbReference type="NCBI Taxonomy" id="117903"/>
    <lineage>
        <taxon>Eukaryota</taxon>
        <taxon>Metazoa</taxon>
        <taxon>Spiralia</taxon>
        <taxon>Lophotrochozoa</taxon>
        <taxon>Platyhelminthes</taxon>
        <taxon>Monogenea</taxon>
        <taxon>Polyopisthocotylea</taxon>
        <taxon>Polystomatidea</taxon>
        <taxon>Polystomatidae</taxon>
        <taxon>Protopolystoma</taxon>
    </lineage>
</organism>
<proteinExistence type="predicted"/>
<name>A0A448X144_9PLAT</name>
<gene>
    <name evidence="1" type="ORF">PXEA_LOCUS18915</name>
</gene>